<comment type="caution">
    <text evidence="2">The sequence shown here is derived from an EMBL/GenBank/DDBJ whole genome shotgun (WGS) entry which is preliminary data.</text>
</comment>
<dbReference type="PANTHER" id="PTHR43174">
    <property type="entry name" value="UDP-N-ACETYLGLUCOSAMINE 2-EPIMERASE"/>
    <property type="match status" value="1"/>
</dbReference>
<evidence type="ECO:0000313" key="2">
    <source>
        <dbReference type="EMBL" id="GAI37154.1"/>
    </source>
</evidence>
<evidence type="ECO:0000259" key="1">
    <source>
        <dbReference type="Pfam" id="PF02350"/>
    </source>
</evidence>
<sequence>NEVSRLGDEQESVQQRYGLGKGDYMLVTLHRPENVDYNPVLRSIVGAIDEVSTKFAIPAVFPVHPRTAKRLHEFGISLPGSFVRLEAVDYLSFVQLEKAARLVITDSGGVQ</sequence>
<dbReference type="PANTHER" id="PTHR43174:SF1">
    <property type="entry name" value="UDP-N-ACETYLGLUCOSAMINE 2-EPIMERASE"/>
    <property type="match status" value="1"/>
</dbReference>
<protein>
    <recommendedName>
        <fullName evidence="1">UDP-N-acetylglucosamine 2-epimerase domain-containing protein</fullName>
    </recommendedName>
</protein>
<dbReference type="AlphaFoldDB" id="X1Q1P3"/>
<dbReference type="InterPro" id="IPR029767">
    <property type="entry name" value="WecB-like"/>
</dbReference>
<feature type="domain" description="UDP-N-acetylglucosamine 2-epimerase" evidence="1">
    <location>
        <begin position="12"/>
        <end position="111"/>
    </location>
</feature>
<dbReference type="Pfam" id="PF02350">
    <property type="entry name" value="Epimerase_2"/>
    <property type="match status" value="1"/>
</dbReference>
<dbReference type="Gene3D" id="3.40.50.2000">
    <property type="entry name" value="Glycogen Phosphorylase B"/>
    <property type="match status" value="1"/>
</dbReference>
<gene>
    <name evidence="2" type="ORF">S06H3_47822</name>
</gene>
<dbReference type="EMBL" id="BARV01030071">
    <property type="protein sequence ID" value="GAI37154.1"/>
    <property type="molecule type" value="Genomic_DNA"/>
</dbReference>
<organism evidence="2">
    <name type="scientific">marine sediment metagenome</name>
    <dbReference type="NCBI Taxonomy" id="412755"/>
    <lineage>
        <taxon>unclassified sequences</taxon>
        <taxon>metagenomes</taxon>
        <taxon>ecological metagenomes</taxon>
    </lineage>
</organism>
<feature type="non-terminal residue" evidence="2">
    <location>
        <position position="1"/>
    </location>
</feature>
<accession>X1Q1P3</accession>
<dbReference type="SUPFAM" id="SSF53756">
    <property type="entry name" value="UDP-Glycosyltransferase/glycogen phosphorylase"/>
    <property type="match status" value="1"/>
</dbReference>
<dbReference type="InterPro" id="IPR003331">
    <property type="entry name" value="UDP_GlcNAc_Epimerase_2_dom"/>
</dbReference>
<reference evidence="2" key="1">
    <citation type="journal article" date="2014" name="Front. Microbiol.">
        <title>High frequency of phylogenetically diverse reductive dehalogenase-homologous genes in deep subseafloor sedimentary metagenomes.</title>
        <authorList>
            <person name="Kawai M."/>
            <person name="Futagami T."/>
            <person name="Toyoda A."/>
            <person name="Takaki Y."/>
            <person name="Nishi S."/>
            <person name="Hori S."/>
            <person name="Arai W."/>
            <person name="Tsubouchi T."/>
            <person name="Morono Y."/>
            <person name="Uchiyama I."/>
            <person name="Ito T."/>
            <person name="Fujiyama A."/>
            <person name="Inagaki F."/>
            <person name="Takami H."/>
        </authorList>
    </citation>
    <scope>NUCLEOTIDE SEQUENCE</scope>
    <source>
        <strain evidence="2">Expedition CK06-06</strain>
    </source>
</reference>
<proteinExistence type="predicted"/>
<name>X1Q1P3_9ZZZZ</name>